<comment type="similarity">
    <text evidence="2">Belongs to the Orn/Lys/Arg decarboxylase class-II family.</text>
</comment>
<keyword evidence="3" id="KW-0210">Decarboxylase</keyword>
<protein>
    <recommendedName>
        <fullName evidence="7">ornithine decarboxylase</fullName>
        <ecNumber evidence="7">4.1.1.17</ecNumber>
    </recommendedName>
</protein>
<keyword evidence="5" id="KW-0456">Lyase</keyword>
<sequence length="403" mass="41733">MGLLAAVGEPTPSPDARPAEPDATPVLRVDCAVVQARYRRLAAVLPGVDLHYAVKANPSPPVLRTLAGLGARWDVASPGEIEAVLAVDPDPRHLSYGNPIKKSSDIAAAARRGVRRYTVDSPAELAKVSAHAPGAQILVRLSTSGAGADWPLGGKFGCPEREARTLLRTAAAAGHEVGISFHVGTQQRDPGAWDGPLAAAGRLDRGLRGAGARLSTVNLGGGFPAGMLGRTQSAARYGQAIRDAVRRAFGAQPPALMAEPGRFLVADAGTLVSEVVLVSDRGGERWVYLDAGLFTGLVEAYGESLRYRLAVERTGGPFASATTEAILAGPTCDSLDVLYRRHRYRLPADLRPGDRVHFLSAGAYTASYSTVGFNGFAPLRVEFTGSTGAGSAGAGSAGAGPTG</sequence>
<dbReference type="PRINTS" id="PR01182">
    <property type="entry name" value="ORNDCRBXLASE"/>
</dbReference>
<evidence type="ECO:0000256" key="8">
    <source>
        <dbReference type="ARBA" id="ARBA00049127"/>
    </source>
</evidence>
<evidence type="ECO:0000256" key="1">
    <source>
        <dbReference type="ARBA" id="ARBA00001933"/>
    </source>
</evidence>
<dbReference type="InterPro" id="IPR022653">
    <property type="entry name" value="De-COase2_pyr-phos_BS"/>
</dbReference>
<dbReference type="InterPro" id="IPR022644">
    <property type="entry name" value="De-COase2_N"/>
</dbReference>
<dbReference type="KEGG" id="nml:Namu_5043"/>
<dbReference type="EMBL" id="CP001737">
    <property type="protein sequence ID" value="ACV81314.1"/>
    <property type="molecule type" value="Genomic_DNA"/>
</dbReference>
<evidence type="ECO:0000313" key="12">
    <source>
        <dbReference type="EMBL" id="ACV81314.1"/>
    </source>
</evidence>
<feature type="region of interest" description="Disordered" evidence="10">
    <location>
        <begin position="1"/>
        <end position="22"/>
    </location>
</feature>
<dbReference type="FunFam" id="3.20.20.10:FF:000008">
    <property type="entry name" value="Ornithine decarboxylase"/>
    <property type="match status" value="1"/>
</dbReference>
<dbReference type="InterPro" id="IPR009006">
    <property type="entry name" value="Ala_racemase/Decarboxylase_C"/>
</dbReference>
<keyword evidence="4 9" id="KW-0663">Pyridoxal phosphate</keyword>
<dbReference type="PANTHER" id="PTHR11482">
    <property type="entry name" value="ARGININE/DIAMINOPIMELATE/ORNITHINE DECARBOXYLASE"/>
    <property type="match status" value="1"/>
</dbReference>
<feature type="active site" description="Proton donor" evidence="9">
    <location>
        <position position="332"/>
    </location>
</feature>
<dbReference type="eggNOG" id="COG0019">
    <property type="taxonomic scope" value="Bacteria"/>
</dbReference>
<dbReference type="Gene3D" id="2.40.37.10">
    <property type="entry name" value="Lyase, Ornithine Decarboxylase, Chain A, domain 1"/>
    <property type="match status" value="1"/>
</dbReference>
<dbReference type="InParanoid" id="C8XB22"/>
<evidence type="ECO:0000256" key="7">
    <source>
        <dbReference type="ARBA" id="ARBA00034138"/>
    </source>
</evidence>
<feature type="domain" description="Orn/DAP/Arg decarboxylase 2 N-terminal" evidence="11">
    <location>
        <begin position="34"/>
        <end position="266"/>
    </location>
</feature>
<feature type="modified residue" description="N6-(pyridoxal phosphate)lysine" evidence="9">
    <location>
        <position position="55"/>
    </location>
</feature>
<dbReference type="GO" id="GO:0004586">
    <property type="term" value="F:ornithine decarboxylase activity"/>
    <property type="evidence" value="ECO:0007669"/>
    <property type="project" value="UniProtKB-EC"/>
</dbReference>
<dbReference type="RefSeq" id="WP_015750122.1">
    <property type="nucleotide sequence ID" value="NC_013235.1"/>
</dbReference>
<reference evidence="12 13" key="2">
    <citation type="journal article" date="2010" name="Stand. Genomic Sci.">
        <title>Complete genome sequence of Nakamurella multipartita type strain (Y-104).</title>
        <authorList>
            <person name="Tice H."/>
            <person name="Mayilraj S."/>
            <person name="Sims D."/>
            <person name="Lapidus A."/>
            <person name="Nolan M."/>
            <person name="Lucas S."/>
            <person name="Glavina Del Rio T."/>
            <person name="Copeland A."/>
            <person name="Cheng J.F."/>
            <person name="Meincke L."/>
            <person name="Bruce D."/>
            <person name="Goodwin L."/>
            <person name="Pitluck S."/>
            <person name="Ivanova N."/>
            <person name="Mavromatis K."/>
            <person name="Ovchinnikova G."/>
            <person name="Pati A."/>
            <person name="Chen A."/>
            <person name="Palaniappan K."/>
            <person name="Land M."/>
            <person name="Hauser L."/>
            <person name="Chang Y.J."/>
            <person name="Jeffries C.D."/>
            <person name="Detter J.C."/>
            <person name="Brettin T."/>
            <person name="Rohde M."/>
            <person name="Goker M."/>
            <person name="Bristow J."/>
            <person name="Eisen J.A."/>
            <person name="Markowitz V."/>
            <person name="Hugenholtz P."/>
            <person name="Kyrpides N.C."/>
            <person name="Klenk H.P."/>
            <person name="Chen F."/>
        </authorList>
    </citation>
    <scope>NUCLEOTIDE SEQUENCE [LARGE SCALE GENOMIC DNA]</scope>
    <source>
        <strain evidence="13">ATCC 700099 / DSM 44233 / CIP 104796 / JCM 9543 / NBRC 105858 / Y-104</strain>
    </source>
</reference>
<dbReference type="Gene3D" id="3.20.20.10">
    <property type="entry name" value="Alanine racemase"/>
    <property type="match status" value="1"/>
</dbReference>
<proteinExistence type="inferred from homology"/>
<dbReference type="InterPro" id="IPR000183">
    <property type="entry name" value="Orn/DAP/Arg_de-COase"/>
</dbReference>
<reference evidence="13" key="1">
    <citation type="submission" date="2009-09" db="EMBL/GenBank/DDBJ databases">
        <title>The complete genome of Nakamurella multipartita DSM 44233.</title>
        <authorList>
            <consortium name="US DOE Joint Genome Institute (JGI-PGF)"/>
            <person name="Lucas S."/>
            <person name="Copeland A."/>
            <person name="Lapidus A."/>
            <person name="Glavina del Rio T."/>
            <person name="Dalin E."/>
            <person name="Tice H."/>
            <person name="Bruce D."/>
            <person name="Goodwin L."/>
            <person name="Pitluck S."/>
            <person name="Kyrpides N."/>
            <person name="Mavromatis K."/>
            <person name="Ivanova N."/>
            <person name="Ovchinnikova G."/>
            <person name="Sims D."/>
            <person name="Meincke L."/>
            <person name="Brettin T."/>
            <person name="Detter J.C."/>
            <person name="Han C."/>
            <person name="Larimer F."/>
            <person name="Land M."/>
            <person name="Hauser L."/>
            <person name="Markowitz V."/>
            <person name="Cheng J.-F."/>
            <person name="Hugenholtz P."/>
            <person name="Woyke T."/>
            <person name="Wu D."/>
            <person name="Klenk H.-P."/>
            <person name="Eisen J.A."/>
        </authorList>
    </citation>
    <scope>NUCLEOTIDE SEQUENCE [LARGE SCALE GENOMIC DNA]</scope>
    <source>
        <strain evidence="13">ATCC 700099 / DSM 44233 / CIP 104796 / JCM 9543 / NBRC 105858 / Y-104</strain>
    </source>
</reference>
<comment type="catalytic activity">
    <reaction evidence="8">
        <text>L-ornithine + H(+) = putrescine + CO2</text>
        <dbReference type="Rhea" id="RHEA:22964"/>
        <dbReference type="ChEBI" id="CHEBI:15378"/>
        <dbReference type="ChEBI" id="CHEBI:16526"/>
        <dbReference type="ChEBI" id="CHEBI:46911"/>
        <dbReference type="ChEBI" id="CHEBI:326268"/>
        <dbReference type="EC" id="4.1.1.17"/>
    </reaction>
</comment>
<evidence type="ECO:0000256" key="4">
    <source>
        <dbReference type="ARBA" id="ARBA00022898"/>
    </source>
</evidence>
<comment type="cofactor">
    <cofactor evidence="1 9">
        <name>pyridoxal 5'-phosphate</name>
        <dbReference type="ChEBI" id="CHEBI:597326"/>
    </cofactor>
</comment>
<dbReference type="HOGENOM" id="CLU_026444_1_3_11"/>
<accession>C8XB22</accession>
<dbReference type="SUPFAM" id="SSF51419">
    <property type="entry name" value="PLP-binding barrel"/>
    <property type="match status" value="1"/>
</dbReference>
<dbReference type="FunFam" id="2.40.37.10:FF:000004">
    <property type="entry name" value="Ornithine decarboxylase"/>
    <property type="match status" value="1"/>
</dbReference>
<dbReference type="GO" id="GO:0005737">
    <property type="term" value="C:cytoplasm"/>
    <property type="evidence" value="ECO:0007669"/>
    <property type="project" value="TreeGrafter"/>
</dbReference>
<dbReference type="AlphaFoldDB" id="C8XB22"/>
<evidence type="ECO:0000256" key="2">
    <source>
        <dbReference type="ARBA" id="ARBA00008872"/>
    </source>
</evidence>
<evidence type="ECO:0000256" key="5">
    <source>
        <dbReference type="ARBA" id="ARBA00023239"/>
    </source>
</evidence>
<evidence type="ECO:0000256" key="10">
    <source>
        <dbReference type="SAM" id="MobiDB-lite"/>
    </source>
</evidence>
<evidence type="ECO:0000259" key="11">
    <source>
        <dbReference type="Pfam" id="PF02784"/>
    </source>
</evidence>
<keyword evidence="13" id="KW-1185">Reference proteome</keyword>
<dbReference type="CDD" id="cd00622">
    <property type="entry name" value="PLPDE_III_ODC"/>
    <property type="match status" value="1"/>
</dbReference>
<evidence type="ECO:0000313" key="13">
    <source>
        <dbReference type="Proteomes" id="UP000002218"/>
    </source>
</evidence>
<dbReference type="Proteomes" id="UP000002218">
    <property type="component" value="Chromosome"/>
</dbReference>
<dbReference type="OrthoDB" id="9802241at2"/>
<dbReference type="PRINTS" id="PR01179">
    <property type="entry name" value="ODADCRBXLASE"/>
</dbReference>
<dbReference type="SUPFAM" id="SSF50621">
    <property type="entry name" value="Alanine racemase C-terminal domain-like"/>
    <property type="match status" value="1"/>
</dbReference>
<evidence type="ECO:0000256" key="6">
    <source>
        <dbReference type="ARBA" id="ARBA00034115"/>
    </source>
</evidence>
<dbReference type="PROSITE" id="PS00878">
    <property type="entry name" value="ODR_DC_2_1"/>
    <property type="match status" value="1"/>
</dbReference>
<dbReference type="GO" id="GO:0033387">
    <property type="term" value="P:putrescine biosynthetic process from arginine, via ornithine"/>
    <property type="evidence" value="ECO:0007669"/>
    <property type="project" value="TreeGrafter"/>
</dbReference>
<dbReference type="PANTHER" id="PTHR11482:SF6">
    <property type="entry name" value="ORNITHINE DECARBOXYLASE 1-RELATED"/>
    <property type="match status" value="1"/>
</dbReference>
<name>C8XB22_NAKMY</name>
<dbReference type="EC" id="4.1.1.17" evidence="7"/>
<dbReference type="InterPro" id="IPR029066">
    <property type="entry name" value="PLP-binding_barrel"/>
</dbReference>
<evidence type="ECO:0000256" key="9">
    <source>
        <dbReference type="PIRSR" id="PIRSR600183-50"/>
    </source>
</evidence>
<dbReference type="InterPro" id="IPR002433">
    <property type="entry name" value="Orn_de-COase"/>
</dbReference>
<dbReference type="STRING" id="479431.Namu_5043"/>
<evidence type="ECO:0000256" key="3">
    <source>
        <dbReference type="ARBA" id="ARBA00022793"/>
    </source>
</evidence>
<organism evidence="12 13">
    <name type="scientific">Nakamurella multipartita (strain ATCC 700099 / DSM 44233 / CIP 104796 / JCM 9543 / NBRC 105858 / Y-104)</name>
    <name type="common">Microsphaera multipartita</name>
    <dbReference type="NCBI Taxonomy" id="479431"/>
    <lineage>
        <taxon>Bacteria</taxon>
        <taxon>Bacillati</taxon>
        <taxon>Actinomycetota</taxon>
        <taxon>Actinomycetes</taxon>
        <taxon>Nakamurellales</taxon>
        <taxon>Nakamurellaceae</taxon>
        <taxon>Nakamurella</taxon>
    </lineage>
</organism>
<dbReference type="Pfam" id="PF02784">
    <property type="entry name" value="Orn_Arg_deC_N"/>
    <property type="match status" value="1"/>
</dbReference>
<comment type="pathway">
    <text evidence="6">Amine and polyamine biosynthesis; putrescine biosynthesis via L-ornithine pathway; putrescine from L-ornithine: step 1/1.</text>
</comment>
<gene>
    <name evidence="12" type="ordered locus">Namu_5043</name>
</gene>